<accession>A0A9W7ZW22</accession>
<evidence type="ECO:0000313" key="2">
    <source>
        <dbReference type="EMBL" id="KAJ1917325.1"/>
    </source>
</evidence>
<keyword evidence="1" id="KW-0732">Signal</keyword>
<organism evidence="2 3">
    <name type="scientific">Mycoemilia scoparia</name>
    <dbReference type="NCBI Taxonomy" id="417184"/>
    <lineage>
        <taxon>Eukaryota</taxon>
        <taxon>Fungi</taxon>
        <taxon>Fungi incertae sedis</taxon>
        <taxon>Zoopagomycota</taxon>
        <taxon>Kickxellomycotina</taxon>
        <taxon>Kickxellomycetes</taxon>
        <taxon>Kickxellales</taxon>
        <taxon>Kickxellaceae</taxon>
        <taxon>Mycoemilia</taxon>
    </lineage>
</organism>
<reference evidence="2" key="1">
    <citation type="submission" date="2022-07" db="EMBL/GenBank/DDBJ databases">
        <title>Phylogenomic reconstructions and comparative analyses of Kickxellomycotina fungi.</title>
        <authorList>
            <person name="Reynolds N.K."/>
            <person name="Stajich J.E."/>
            <person name="Barry K."/>
            <person name="Grigoriev I.V."/>
            <person name="Crous P."/>
            <person name="Smith M.E."/>
        </authorList>
    </citation>
    <scope>NUCLEOTIDE SEQUENCE</scope>
    <source>
        <strain evidence="2">NBRC 100468</strain>
    </source>
</reference>
<sequence length="199" mass="20664">MSKMLLLRQILALVVLGPLHGEMAHAASSSSAPGPSTDAANAIVPGPVFQEIDSALANPSLAAALVSQYDDKDLISKLRGAIADPSLQDVIQSRTGDPEFMSSMYNKAAKLGLMSGSAAVVSATNQTSIDYISVHSSGGGGGGGANGNIGSLRPSGLSSTPTLVSDVILNRTRPIHLCKILQFKSLSPLPFLYTRRLFM</sequence>
<dbReference type="AlphaFoldDB" id="A0A9W7ZW22"/>
<feature type="signal peptide" evidence="1">
    <location>
        <begin position="1"/>
        <end position="21"/>
    </location>
</feature>
<proteinExistence type="predicted"/>
<keyword evidence="3" id="KW-1185">Reference proteome</keyword>
<comment type="caution">
    <text evidence="2">The sequence shown here is derived from an EMBL/GenBank/DDBJ whole genome shotgun (WGS) entry which is preliminary data.</text>
</comment>
<dbReference type="Proteomes" id="UP001150538">
    <property type="component" value="Unassembled WGS sequence"/>
</dbReference>
<protein>
    <submittedName>
        <fullName evidence="2">Uncharacterized protein</fullName>
    </submittedName>
</protein>
<name>A0A9W7ZW22_9FUNG</name>
<dbReference type="EMBL" id="JANBPU010000075">
    <property type="protein sequence ID" value="KAJ1917325.1"/>
    <property type="molecule type" value="Genomic_DNA"/>
</dbReference>
<evidence type="ECO:0000313" key="3">
    <source>
        <dbReference type="Proteomes" id="UP001150538"/>
    </source>
</evidence>
<evidence type="ECO:0000256" key="1">
    <source>
        <dbReference type="SAM" id="SignalP"/>
    </source>
</evidence>
<feature type="chain" id="PRO_5040888602" evidence="1">
    <location>
        <begin position="22"/>
        <end position="199"/>
    </location>
</feature>
<gene>
    <name evidence="2" type="ORF">H4219_003285</name>
</gene>